<comment type="function">
    <text evidence="8">Hydrolyzes ribosome-free peptidyl-tRNAs (with 1 or more amino acids incorporated), which drop off the ribosome during protein synthesis, or as a result of ribosome stalling.</text>
</comment>
<dbReference type="NCBIfam" id="TIGR00447">
    <property type="entry name" value="pth"/>
    <property type="match status" value="1"/>
</dbReference>
<evidence type="ECO:0000256" key="8">
    <source>
        <dbReference type="HAMAP-Rule" id="MF_00083"/>
    </source>
</evidence>
<dbReference type="RefSeq" id="WP_094253256.1">
    <property type="nucleotide sequence ID" value="NZ_JBHLXL010000003.1"/>
</dbReference>
<dbReference type="EMBL" id="NOII01000007">
    <property type="protein sequence ID" value="OYD57001.1"/>
    <property type="molecule type" value="Genomic_DNA"/>
</dbReference>
<comment type="similarity">
    <text evidence="5 8 10">Belongs to the PTH family.</text>
</comment>
<evidence type="ECO:0000256" key="4">
    <source>
        <dbReference type="ARBA" id="ARBA00022884"/>
    </source>
</evidence>
<evidence type="ECO:0000256" key="5">
    <source>
        <dbReference type="ARBA" id="ARBA00038063"/>
    </source>
</evidence>
<evidence type="ECO:0000313" key="12">
    <source>
        <dbReference type="Proteomes" id="UP000215059"/>
    </source>
</evidence>
<protein>
    <recommendedName>
        <fullName evidence="7 8">Peptidyl-tRNA hydrolase</fullName>
        <shortName evidence="8">Pth</shortName>
        <ecNumber evidence="1 8">3.1.1.29</ecNumber>
    </recommendedName>
</protein>
<feature type="binding site" evidence="8">
    <location>
        <position position="64"/>
    </location>
    <ligand>
        <name>tRNA</name>
        <dbReference type="ChEBI" id="CHEBI:17843"/>
    </ligand>
</feature>
<organism evidence="11 12">
    <name type="scientific">Fictibacillus aquaticus</name>
    <dbReference type="NCBI Taxonomy" id="2021314"/>
    <lineage>
        <taxon>Bacteria</taxon>
        <taxon>Bacillati</taxon>
        <taxon>Bacillota</taxon>
        <taxon>Bacilli</taxon>
        <taxon>Bacillales</taxon>
        <taxon>Fictibacillaceae</taxon>
        <taxon>Fictibacillus</taxon>
    </lineage>
</organism>
<dbReference type="PROSITE" id="PS01196">
    <property type="entry name" value="PEPT_TRNA_HYDROL_2"/>
    <property type="match status" value="1"/>
</dbReference>
<feature type="site" description="Stabilizes the basic form of H active site to accept a proton" evidence="8">
    <location>
        <position position="91"/>
    </location>
</feature>
<feature type="active site" description="Proton acceptor" evidence="8">
    <location>
        <position position="19"/>
    </location>
</feature>
<dbReference type="GO" id="GO:0005737">
    <property type="term" value="C:cytoplasm"/>
    <property type="evidence" value="ECO:0007669"/>
    <property type="project" value="UniProtKB-SubCell"/>
</dbReference>
<accession>A0A235F6Q5</accession>
<sequence>MKLFIGLGNPGPQYEDTRHNIGFKVIDELSSEMNIPLQQSKFKGLYGSGIIKGEKVFLLKPLTYMNLSGECIGPFMKYFNIPVEDMVVIYDDLDTAPGKLRLRAKGSAGGHNGMKSMIAHLGTQEYKRIRFGIGRPVNAQPVPDFVLGRFSKDEQPHVQEGIEKAAKACEAFLTETFENVMNRYNG</sequence>
<evidence type="ECO:0000256" key="2">
    <source>
        <dbReference type="ARBA" id="ARBA00022555"/>
    </source>
</evidence>
<keyword evidence="8" id="KW-0963">Cytoplasm</keyword>
<evidence type="ECO:0000256" key="6">
    <source>
        <dbReference type="ARBA" id="ARBA00048707"/>
    </source>
</evidence>
<dbReference type="Proteomes" id="UP000215059">
    <property type="component" value="Unassembled WGS sequence"/>
</dbReference>
<dbReference type="HAMAP" id="MF_00083">
    <property type="entry name" value="Pept_tRNA_hydro_bact"/>
    <property type="match status" value="1"/>
</dbReference>
<gene>
    <name evidence="8" type="primary">pth</name>
    <name evidence="11" type="ORF">CGZ90_14535</name>
</gene>
<dbReference type="GO" id="GO:0004045">
    <property type="term" value="F:peptidyl-tRNA hydrolase activity"/>
    <property type="evidence" value="ECO:0007669"/>
    <property type="project" value="UniProtKB-UniRule"/>
</dbReference>
<evidence type="ECO:0000256" key="7">
    <source>
        <dbReference type="ARBA" id="ARBA00050038"/>
    </source>
</evidence>
<keyword evidence="2 8" id="KW-0820">tRNA-binding</keyword>
<evidence type="ECO:0000256" key="3">
    <source>
        <dbReference type="ARBA" id="ARBA00022801"/>
    </source>
</evidence>
<comment type="caution">
    <text evidence="11">The sequence shown here is derived from an EMBL/GenBank/DDBJ whole genome shotgun (WGS) entry which is preliminary data.</text>
</comment>
<dbReference type="PROSITE" id="PS01195">
    <property type="entry name" value="PEPT_TRNA_HYDROL_1"/>
    <property type="match status" value="1"/>
</dbReference>
<proteinExistence type="inferred from homology"/>
<evidence type="ECO:0000256" key="1">
    <source>
        <dbReference type="ARBA" id="ARBA00013260"/>
    </source>
</evidence>
<dbReference type="PANTHER" id="PTHR17224">
    <property type="entry name" value="PEPTIDYL-TRNA HYDROLASE"/>
    <property type="match status" value="1"/>
</dbReference>
<comment type="subunit">
    <text evidence="8">Monomer.</text>
</comment>
<dbReference type="OrthoDB" id="9800507at2"/>
<dbReference type="CDD" id="cd00462">
    <property type="entry name" value="PTH"/>
    <property type="match status" value="1"/>
</dbReference>
<dbReference type="InterPro" id="IPR036416">
    <property type="entry name" value="Pept_tRNA_hydro_sf"/>
</dbReference>
<dbReference type="InterPro" id="IPR018171">
    <property type="entry name" value="Pept_tRNA_hydro_CS"/>
</dbReference>
<dbReference type="GO" id="GO:0000049">
    <property type="term" value="F:tRNA binding"/>
    <property type="evidence" value="ECO:0007669"/>
    <property type="project" value="UniProtKB-UniRule"/>
</dbReference>
<dbReference type="AlphaFoldDB" id="A0A235F6Q5"/>
<keyword evidence="12" id="KW-1185">Reference proteome</keyword>
<dbReference type="SUPFAM" id="SSF53178">
    <property type="entry name" value="Peptidyl-tRNA hydrolase-like"/>
    <property type="match status" value="1"/>
</dbReference>
<dbReference type="PANTHER" id="PTHR17224:SF1">
    <property type="entry name" value="PEPTIDYL-TRNA HYDROLASE"/>
    <property type="match status" value="1"/>
</dbReference>
<reference evidence="11 12" key="1">
    <citation type="submission" date="2017-07" db="EMBL/GenBank/DDBJ databases">
        <title>Fictibacillus sp. nov. GDSW-R2A3 Genome sequencing and assembly.</title>
        <authorList>
            <person name="Mayilraj S."/>
        </authorList>
    </citation>
    <scope>NUCLEOTIDE SEQUENCE [LARGE SCALE GENOMIC DNA]</scope>
    <source>
        <strain evidence="11 12">GDSW-R2A3</strain>
    </source>
</reference>
<name>A0A235F6Q5_9BACL</name>
<feature type="binding site" evidence="8">
    <location>
        <position position="66"/>
    </location>
    <ligand>
        <name>tRNA</name>
        <dbReference type="ChEBI" id="CHEBI:17843"/>
    </ligand>
</feature>
<dbReference type="Pfam" id="PF01195">
    <property type="entry name" value="Pept_tRNA_hydro"/>
    <property type="match status" value="1"/>
</dbReference>
<dbReference type="GO" id="GO:0006515">
    <property type="term" value="P:protein quality control for misfolded or incompletely synthesized proteins"/>
    <property type="evidence" value="ECO:0007669"/>
    <property type="project" value="UniProtKB-UniRule"/>
</dbReference>
<feature type="site" description="Discriminates between blocked and unblocked aminoacyl-tRNA" evidence="8">
    <location>
        <position position="9"/>
    </location>
</feature>
<evidence type="ECO:0000256" key="10">
    <source>
        <dbReference type="RuleBase" id="RU004320"/>
    </source>
</evidence>
<evidence type="ECO:0000313" key="11">
    <source>
        <dbReference type="EMBL" id="OYD57001.1"/>
    </source>
</evidence>
<dbReference type="InterPro" id="IPR001328">
    <property type="entry name" value="Pept_tRNA_hydro"/>
</dbReference>
<evidence type="ECO:0000256" key="9">
    <source>
        <dbReference type="RuleBase" id="RU000673"/>
    </source>
</evidence>
<feature type="binding site" evidence="8">
    <location>
        <position position="112"/>
    </location>
    <ligand>
        <name>tRNA</name>
        <dbReference type="ChEBI" id="CHEBI:17843"/>
    </ligand>
</feature>
<comment type="function">
    <text evidence="8">Catalyzes the release of premature peptidyl moieties from peptidyl-tRNA molecules trapped in stalled 50S ribosomal subunits, and thus maintains levels of free tRNAs and 50S ribosomes.</text>
</comment>
<dbReference type="Gene3D" id="3.40.50.1470">
    <property type="entry name" value="Peptidyl-tRNA hydrolase"/>
    <property type="match status" value="1"/>
</dbReference>
<keyword evidence="4 8" id="KW-0694">RNA-binding</keyword>
<dbReference type="EC" id="3.1.1.29" evidence="1 8"/>
<dbReference type="GO" id="GO:0072344">
    <property type="term" value="P:rescue of stalled ribosome"/>
    <property type="evidence" value="ECO:0007669"/>
    <property type="project" value="UniProtKB-UniRule"/>
</dbReference>
<feature type="binding site" evidence="8">
    <location>
        <position position="14"/>
    </location>
    <ligand>
        <name>tRNA</name>
        <dbReference type="ChEBI" id="CHEBI:17843"/>
    </ligand>
</feature>
<keyword evidence="3 8" id="KW-0378">Hydrolase</keyword>
<comment type="subcellular location">
    <subcellularLocation>
        <location evidence="8">Cytoplasm</location>
    </subcellularLocation>
</comment>
<dbReference type="FunFam" id="3.40.50.1470:FF:000001">
    <property type="entry name" value="Peptidyl-tRNA hydrolase"/>
    <property type="match status" value="1"/>
</dbReference>
<comment type="catalytic activity">
    <reaction evidence="6 8 9">
        <text>an N-acyl-L-alpha-aminoacyl-tRNA + H2O = an N-acyl-L-amino acid + a tRNA + H(+)</text>
        <dbReference type="Rhea" id="RHEA:54448"/>
        <dbReference type="Rhea" id="RHEA-COMP:10123"/>
        <dbReference type="Rhea" id="RHEA-COMP:13883"/>
        <dbReference type="ChEBI" id="CHEBI:15377"/>
        <dbReference type="ChEBI" id="CHEBI:15378"/>
        <dbReference type="ChEBI" id="CHEBI:59874"/>
        <dbReference type="ChEBI" id="CHEBI:78442"/>
        <dbReference type="ChEBI" id="CHEBI:138191"/>
        <dbReference type="EC" id="3.1.1.29"/>
    </reaction>
</comment>